<feature type="transmembrane region" description="Helical" evidence="2">
    <location>
        <begin position="47"/>
        <end position="68"/>
    </location>
</feature>
<keyword evidence="5" id="KW-1185">Reference proteome</keyword>
<dbReference type="GO" id="GO:0016747">
    <property type="term" value="F:acyltransferase activity, transferring groups other than amino-acyl groups"/>
    <property type="evidence" value="ECO:0007669"/>
    <property type="project" value="InterPro"/>
</dbReference>
<dbReference type="InterPro" id="IPR050879">
    <property type="entry name" value="Acyltransferase_3"/>
</dbReference>
<feature type="region of interest" description="Disordered" evidence="1">
    <location>
        <begin position="1"/>
        <end position="40"/>
    </location>
</feature>
<reference evidence="4 5" key="1">
    <citation type="submission" date="2018-10" db="EMBL/GenBank/DDBJ databases">
        <title>Sequencing the genomes of 1000 actinobacteria strains.</title>
        <authorList>
            <person name="Klenk H.-P."/>
        </authorList>
    </citation>
    <scope>NUCLEOTIDE SEQUENCE [LARGE SCALE GENOMIC DNA]</scope>
    <source>
        <strain evidence="4 5">DSM 45175</strain>
    </source>
</reference>
<feature type="domain" description="Acyltransferase 3" evidence="3">
    <location>
        <begin position="50"/>
        <end position="361"/>
    </location>
</feature>
<dbReference type="OrthoDB" id="9807745at2"/>
<dbReference type="GO" id="GO:0009103">
    <property type="term" value="P:lipopolysaccharide biosynthetic process"/>
    <property type="evidence" value="ECO:0007669"/>
    <property type="project" value="TreeGrafter"/>
</dbReference>
<keyword evidence="2" id="KW-1133">Transmembrane helix</keyword>
<dbReference type="AlphaFoldDB" id="A0A495JIW6"/>
<organism evidence="4 5">
    <name type="scientific">Micromonospora pisi</name>
    <dbReference type="NCBI Taxonomy" id="589240"/>
    <lineage>
        <taxon>Bacteria</taxon>
        <taxon>Bacillati</taxon>
        <taxon>Actinomycetota</taxon>
        <taxon>Actinomycetes</taxon>
        <taxon>Micromonosporales</taxon>
        <taxon>Micromonosporaceae</taxon>
        <taxon>Micromonospora</taxon>
    </lineage>
</organism>
<keyword evidence="2" id="KW-0472">Membrane</keyword>
<feature type="compositionally biased region" description="Basic and acidic residues" evidence="1">
    <location>
        <begin position="10"/>
        <end position="23"/>
    </location>
</feature>
<evidence type="ECO:0000313" key="5">
    <source>
        <dbReference type="Proteomes" id="UP000277671"/>
    </source>
</evidence>
<feature type="transmembrane region" description="Helical" evidence="2">
    <location>
        <begin position="124"/>
        <end position="146"/>
    </location>
</feature>
<evidence type="ECO:0000313" key="4">
    <source>
        <dbReference type="EMBL" id="RKR88873.1"/>
    </source>
</evidence>
<proteinExistence type="predicted"/>
<comment type="caution">
    <text evidence="4">The sequence shown here is derived from an EMBL/GenBank/DDBJ whole genome shotgun (WGS) entry which is preliminary data.</text>
</comment>
<dbReference type="GO" id="GO:0016020">
    <property type="term" value="C:membrane"/>
    <property type="evidence" value="ECO:0007669"/>
    <property type="project" value="TreeGrafter"/>
</dbReference>
<feature type="transmembrane region" description="Helical" evidence="2">
    <location>
        <begin position="203"/>
        <end position="220"/>
    </location>
</feature>
<dbReference type="Pfam" id="PF01757">
    <property type="entry name" value="Acyl_transf_3"/>
    <property type="match status" value="1"/>
</dbReference>
<accession>A0A495JIW6</accession>
<evidence type="ECO:0000256" key="1">
    <source>
        <dbReference type="SAM" id="MobiDB-lite"/>
    </source>
</evidence>
<feature type="transmembrane region" description="Helical" evidence="2">
    <location>
        <begin position="283"/>
        <end position="305"/>
    </location>
</feature>
<feature type="transmembrane region" description="Helical" evidence="2">
    <location>
        <begin position="88"/>
        <end position="112"/>
    </location>
</feature>
<dbReference type="EMBL" id="RBKT01000001">
    <property type="protein sequence ID" value="RKR88873.1"/>
    <property type="molecule type" value="Genomic_DNA"/>
</dbReference>
<name>A0A495JIW6_9ACTN</name>
<feature type="transmembrane region" description="Helical" evidence="2">
    <location>
        <begin position="344"/>
        <end position="365"/>
    </location>
</feature>
<dbReference type="InterPro" id="IPR002656">
    <property type="entry name" value="Acyl_transf_3_dom"/>
</dbReference>
<protein>
    <submittedName>
        <fullName evidence="4">Peptidoglycan/LPS O-acetylase OafA/YrhL</fullName>
    </submittedName>
</protein>
<dbReference type="RefSeq" id="WP_121157425.1">
    <property type="nucleotide sequence ID" value="NZ_RBKT01000001.1"/>
</dbReference>
<dbReference type="PANTHER" id="PTHR23028:SF53">
    <property type="entry name" value="ACYL_TRANSF_3 DOMAIN-CONTAINING PROTEIN"/>
    <property type="match status" value="1"/>
</dbReference>
<feature type="transmembrane region" description="Helical" evidence="2">
    <location>
        <begin position="253"/>
        <end position="271"/>
    </location>
</feature>
<dbReference type="PANTHER" id="PTHR23028">
    <property type="entry name" value="ACETYLTRANSFERASE"/>
    <property type="match status" value="1"/>
</dbReference>
<sequence length="411" mass="46017">MNSTPSLYQERVRPDASQPHDEAAEQVGSDSARPARRATRTRSNDRLHVLDLLRFGAAMLVVGYHLLTPAKVWGTDTEALFTHPIRQFFHYGWIGVEFFFVISGFVICMSGWGRTLSEFFISRVTRLMPMYVMAVLLTSAVVVLGPAPENNLTVPGVLANLTMIQGLLGFPSVDTVYWTLIVELKFYLLFAIVVWFGVTYRRVLLFCAAWTIGGVFAEASETRLLQIIFEPMYTSYFVVGMTLYLMHRFGPSLLLWSTLGMSAILCSVSLVRRVDGKVTHYSVAFLLLMAFLLVMTGVALGWFSWIRWRGMVTIGLLTYPVYLLHQRIGQQVIHGLRDGGIPPWLLLGGVVVGVSLVAATLTIAYERPVSRLLRDRLRANFADVRLRSAGVEANPDERRRPVGPTRPGDTP</sequence>
<feature type="transmembrane region" description="Helical" evidence="2">
    <location>
        <begin position="177"/>
        <end position="197"/>
    </location>
</feature>
<evidence type="ECO:0000256" key="2">
    <source>
        <dbReference type="SAM" id="Phobius"/>
    </source>
</evidence>
<dbReference type="Proteomes" id="UP000277671">
    <property type="component" value="Unassembled WGS sequence"/>
</dbReference>
<evidence type="ECO:0000259" key="3">
    <source>
        <dbReference type="Pfam" id="PF01757"/>
    </source>
</evidence>
<keyword evidence="2" id="KW-0812">Transmembrane</keyword>
<gene>
    <name evidence="4" type="ORF">BDK92_3204</name>
</gene>